<dbReference type="PANTHER" id="PTHR10063">
    <property type="entry name" value="TUBERIN"/>
    <property type="match status" value="1"/>
</dbReference>
<dbReference type="GO" id="GO:0005634">
    <property type="term" value="C:nucleus"/>
    <property type="evidence" value="ECO:0007669"/>
    <property type="project" value="InterPro"/>
</dbReference>
<keyword evidence="4" id="KW-1185">Reference proteome</keyword>
<reference evidence="3 4" key="2">
    <citation type="journal article" date="2019" name="G3 (Bethesda)">
        <title>Hybrid Assembly of the Genome of the Entomopathogenic Nematode Steinernema carpocapsae Identifies the X-Chromosome.</title>
        <authorList>
            <person name="Serra L."/>
            <person name="Macchietto M."/>
            <person name="Macias-Munoz A."/>
            <person name="McGill C.J."/>
            <person name="Rodriguez I.M."/>
            <person name="Rodriguez B."/>
            <person name="Murad R."/>
            <person name="Mortazavi A."/>
        </authorList>
    </citation>
    <scope>NUCLEOTIDE SEQUENCE [LARGE SCALE GENOMIC DNA]</scope>
    <source>
        <strain evidence="3 4">ALL</strain>
    </source>
</reference>
<dbReference type="Pfam" id="PF02145">
    <property type="entry name" value="Rap_GAP"/>
    <property type="match status" value="1"/>
</dbReference>
<sequence length="618" mass="68524">MDLDHLAVISPTALISLERLIKNAECSPRSVQVAALLAPDYPAAEKLLFDLLFNCSSEEDSNLPSLALCVNALALMAIDRGDAQLASRIFEALAAHDRLIPLLCSDLMEQFPRLGQRAALGQLMDGALAKLSDPNQINEIEWQLSTLALDGKGAVKIPKLLEQLHKTDSKFLKGLLVTSAGQFPLPGFNIAQWNSQEPVEIPTSVSVQSGEKVLNQNILANCGSSILMVNKDHVNLITSRTIVGRHCWQVKDEEEEQFESTNVNDWLRKVSQRRAPLEHSDSRSSGILGVMSDPFQDLASFAPPQKQSVDCSSMQSFLEKCSRKPFTGQAPPIEKMRSKSEAAMTSTAAATIAALDVDSESYTDSRSLAWRQFASNFQLIQSASNVPSNFIRELRHLDTTLTREPHKVAVIYVAPGQEDKVSILGNNEGSDSFNRFVEGLGWTITTGPNHAGYSGGLPAGLQTPYYATGNCEVVFHVSTRLGGDMTHKLKHIGNDEVHVVWSEHNRYYRRETIATSFCDILIVLQKISPTLVRVHIDKKHNMEFGPLFDGAHVHVRQLPHLIRDTVINASRIYRIHNRPDTQRPNRYREKAFSDTTRKLSAMSPSATISHLYVPFLKS</sequence>
<dbReference type="OrthoDB" id="19311at2759"/>
<protein>
    <recommendedName>
        <fullName evidence="2">Rap-GAP domain-containing protein</fullName>
    </recommendedName>
</protein>
<evidence type="ECO:0000259" key="2">
    <source>
        <dbReference type="PROSITE" id="PS50085"/>
    </source>
</evidence>
<dbReference type="STRING" id="34508.A0A4U5PAL9"/>
<dbReference type="FunFam" id="3.40.50.11210:FF:000001">
    <property type="entry name" value="Ral GTPase-activating protein subunit alpha-1 isoform 1"/>
    <property type="match status" value="1"/>
</dbReference>
<organism evidence="3 4">
    <name type="scientific">Steinernema carpocapsae</name>
    <name type="common">Entomopathogenic nematode</name>
    <dbReference type="NCBI Taxonomy" id="34508"/>
    <lineage>
        <taxon>Eukaryota</taxon>
        <taxon>Metazoa</taxon>
        <taxon>Ecdysozoa</taxon>
        <taxon>Nematoda</taxon>
        <taxon>Chromadorea</taxon>
        <taxon>Rhabditida</taxon>
        <taxon>Tylenchina</taxon>
        <taxon>Panagrolaimomorpha</taxon>
        <taxon>Strongyloidoidea</taxon>
        <taxon>Steinernematidae</taxon>
        <taxon>Steinernema</taxon>
    </lineage>
</organism>
<dbReference type="GO" id="GO:0051056">
    <property type="term" value="P:regulation of small GTPase mediated signal transduction"/>
    <property type="evidence" value="ECO:0007669"/>
    <property type="project" value="InterPro"/>
</dbReference>
<dbReference type="GO" id="GO:0005096">
    <property type="term" value="F:GTPase activator activity"/>
    <property type="evidence" value="ECO:0007669"/>
    <property type="project" value="UniProtKB-KW"/>
</dbReference>
<dbReference type="SUPFAM" id="SSF111347">
    <property type="entry name" value="Rap/Ran-GAP"/>
    <property type="match status" value="1"/>
</dbReference>
<dbReference type="GO" id="GO:0005737">
    <property type="term" value="C:cytoplasm"/>
    <property type="evidence" value="ECO:0007669"/>
    <property type="project" value="TreeGrafter"/>
</dbReference>
<keyword evidence="1" id="KW-0343">GTPase activation</keyword>
<dbReference type="EMBL" id="AZBU02000002">
    <property type="protein sequence ID" value="TKR93306.1"/>
    <property type="molecule type" value="Genomic_DNA"/>
</dbReference>
<dbReference type="PROSITE" id="PS50085">
    <property type="entry name" value="RAPGAP"/>
    <property type="match status" value="1"/>
</dbReference>
<evidence type="ECO:0000256" key="1">
    <source>
        <dbReference type="ARBA" id="ARBA00022468"/>
    </source>
</evidence>
<name>A0A4U5PAL9_STECR</name>
<feature type="domain" description="Rap-GAP" evidence="2">
    <location>
        <begin position="394"/>
        <end position="595"/>
    </location>
</feature>
<proteinExistence type="predicted"/>
<evidence type="ECO:0000313" key="4">
    <source>
        <dbReference type="Proteomes" id="UP000298663"/>
    </source>
</evidence>
<dbReference type="InterPro" id="IPR027107">
    <property type="entry name" value="Tuberin/Ral-act_asu"/>
</dbReference>
<dbReference type="Proteomes" id="UP000298663">
    <property type="component" value="Unassembled WGS sequence"/>
</dbReference>
<dbReference type="Gene3D" id="3.40.50.11210">
    <property type="entry name" value="Rap/Ran-GAP"/>
    <property type="match status" value="1"/>
</dbReference>
<comment type="caution">
    <text evidence="3">The sequence shown here is derived from an EMBL/GenBank/DDBJ whole genome shotgun (WGS) entry which is preliminary data.</text>
</comment>
<gene>
    <name evidence="3" type="ORF">L596_007789</name>
</gene>
<dbReference type="PANTHER" id="PTHR10063:SF11">
    <property type="entry name" value="RHO GTPASE-ACTIVATING PROTEIN CG5521-RELATED"/>
    <property type="match status" value="1"/>
</dbReference>
<reference evidence="3 4" key="1">
    <citation type="journal article" date="2015" name="Genome Biol.">
        <title>Comparative genomics of Steinernema reveals deeply conserved gene regulatory networks.</title>
        <authorList>
            <person name="Dillman A.R."/>
            <person name="Macchietto M."/>
            <person name="Porter C.F."/>
            <person name="Rogers A."/>
            <person name="Williams B."/>
            <person name="Antoshechkin I."/>
            <person name="Lee M.M."/>
            <person name="Goodwin Z."/>
            <person name="Lu X."/>
            <person name="Lewis E.E."/>
            <person name="Goodrich-Blair H."/>
            <person name="Stock S.P."/>
            <person name="Adams B.J."/>
            <person name="Sternberg P.W."/>
            <person name="Mortazavi A."/>
        </authorList>
    </citation>
    <scope>NUCLEOTIDE SEQUENCE [LARGE SCALE GENOMIC DNA]</scope>
    <source>
        <strain evidence="3 4">ALL</strain>
    </source>
</reference>
<dbReference type="InterPro" id="IPR035974">
    <property type="entry name" value="Rap/Ran-GAP_sf"/>
</dbReference>
<dbReference type="AlphaFoldDB" id="A0A4U5PAL9"/>
<dbReference type="InterPro" id="IPR000331">
    <property type="entry name" value="Rap/Ran_GAP_dom"/>
</dbReference>
<evidence type="ECO:0000313" key="3">
    <source>
        <dbReference type="EMBL" id="TKR93306.1"/>
    </source>
</evidence>
<accession>A0A4U5PAL9</accession>